<dbReference type="PROSITE" id="PS51725">
    <property type="entry name" value="ABM"/>
    <property type="match status" value="1"/>
</dbReference>
<dbReference type="Gene3D" id="3.30.70.100">
    <property type="match status" value="1"/>
</dbReference>
<dbReference type="Pfam" id="PF03992">
    <property type="entry name" value="ABM"/>
    <property type="match status" value="1"/>
</dbReference>
<reference evidence="2" key="1">
    <citation type="submission" date="2020-05" db="EMBL/GenBank/DDBJ databases">
        <authorList>
            <person name="Chiriac C."/>
            <person name="Salcher M."/>
            <person name="Ghai R."/>
            <person name="Kavagutti S V."/>
        </authorList>
    </citation>
    <scope>NUCLEOTIDE SEQUENCE</scope>
</reference>
<dbReference type="AlphaFoldDB" id="A0A6J7Q418"/>
<evidence type="ECO:0000259" key="1">
    <source>
        <dbReference type="PROSITE" id="PS51725"/>
    </source>
</evidence>
<gene>
    <name evidence="2" type="ORF">UFOPK4098_00334</name>
    <name evidence="3" type="ORF">UFOPK4347_00048</name>
</gene>
<organism evidence="2">
    <name type="scientific">freshwater metagenome</name>
    <dbReference type="NCBI Taxonomy" id="449393"/>
    <lineage>
        <taxon>unclassified sequences</taxon>
        <taxon>metagenomes</taxon>
        <taxon>ecological metagenomes</taxon>
    </lineage>
</organism>
<evidence type="ECO:0000313" key="2">
    <source>
        <dbReference type="EMBL" id="CAB5011751.1"/>
    </source>
</evidence>
<dbReference type="EMBL" id="CAFBPN010000008">
    <property type="protein sequence ID" value="CAB5011751.1"/>
    <property type="molecule type" value="Genomic_DNA"/>
</dbReference>
<dbReference type="InterPro" id="IPR007138">
    <property type="entry name" value="ABM_dom"/>
</dbReference>
<dbReference type="EMBL" id="CAFBQU010000001">
    <property type="protein sequence ID" value="CAB5057806.1"/>
    <property type="molecule type" value="Genomic_DNA"/>
</dbReference>
<name>A0A6J7Q418_9ZZZZ</name>
<evidence type="ECO:0000313" key="3">
    <source>
        <dbReference type="EMBL" id="CAB5057806.1"/>
    </source>
</evidence>
<dbReference type="SUPFAM" id="SSF54909">
    <property type="entry name" value="Dimeric alpha+beta barrel"/>
    <property type="match status" value="1"/>
</dbReference>
<proteinExistence type="predicted"/>
<accession>A0A6J7Q418</accession>
<sequence>MTHMIVLAGTAEFNTPEGRDACLSTSAPLQLPARTDEPGCLAYYFAPDPVVNTRMVVWELWQDEASLAAHFQHKNYRDMGAHFTKFGFLKGDFKKYRVDHSEPVYDETFTPRADFFTLNKQ</sequence>
<protein>
    <submittedName>
        <fullName evidence="2">Unannotated protein</fullName>
    </submittedName>
</protein>
<dbReference type="InterPro" id="IPR011008">
    <property type="entry name" value="Dimeric_a/b-barrel"/>
</dbReference>
<feature type="domain" description="ABM" evidence="1">
    <location>
        <begin position="7"/>
        <end position="98"/>
    </location>
</feature>